<feature type="domain" description="Lipid/polyisoprenoid-binding YceI-like" evidence="1">
    <location>
        <begin position="22"/>
        <end position="202"/>
    </location>
</feature>
<reference evidence="2 3" key="1">
    <citation type="submission" date="2020-04" db="EMBL/GenBank/DDBJ databases">
        <title>A Flavivirga sp. nov.</title>
        <authorList>
            <person name="Sun X."/>
        </authorList>
    </citation>
    <scope>NUCLEOTIDE SEQUENCE [LARGE SCALE GENOMIC DNA]</scope>
    <source>
        <strain evidence="2 3">Y03</strain>
    </source>
</reference>
<dbReference type="PANTHER" id="PTHR34406">
    <property type="entry name" value="PROTEIN YCEI"/>
    <property type="match status" value="1"/>
</dbReference>
<protein>
    <submittedName>
        <fullName evidence="2">YceI family protein</fullName>
    </submittedName>
</protein>
<keyword evidence="3" id="KW-1185">Reference proteome</keyword>
<dbReference type="Proteomes" id="UP000746690">
    <property type="component" value="Unassembled WGS sequence"/>
</dbReference>
<gene>
    <name evidence="2" type="ORF">HHX25_17010</name>
</gene>
<dbReference type="Pfam" id="PF04264">
    <property type="entry name" value="YceI"/>
    <property type="match status" value="1"/>
</dbReference>
<dbReference type="PANTHER" id="PTHR34406:SF1">
    <property type="entry name" value="PROTEIN YCEI"/>
    <property type="match status" value="1"/>
</dbReference>
<dbReference type="RefSeq" id="WP_169675996.1">
    <property type="nucleotide sequence ID" value="NZ_JABBHF010000011.1"/>
</dbReference>
<name>A0ABX1S3W2_9FLAO</name>
<evidence type="ECO:0000313" key="3">
    <source>
        <dbReference type="Proteomes" id="UP000746690"/>
    </source>
</evidence>
<proteinExistence type="predicted"/>
<accession>A0ABX1S3W2</accession>
<dbReference type="Gene3D" id="2.40.128.110">
    <property type="entry name" value="Lipid/polyisoprenoid-binding, YceI-like"/>
    <property type="match status" value="1"/>
</dbReference>
<dbReference type="InterPro" id="IPR007372">
    <property type="entry name" value="Lipid/polyisoprenoid-bd_YceI"/>
</dbReference>
<sequence length="207" mass="23901">MKKIISLATIICFTLITNAQKNFEIDMAKSVVKWTGSNLFKYNKHYGTVKFKKGHVTKSNDFIISPFLKSNDVILGGYFEIDMNSIANTDGKYNDMLVGHLKNQDFFDVEKYPLATIKFTNVVHKNVDVIRVKAELTIKNITNEITFDMKYKVLDGRYQMHSKFIIDRTKWGIKYESKDLFSGVKDDIISDTIEFEVTIECFNADKC</sequence>
<dbReference type="EMBL" id="JABBHF010000011">
    <property type="protein sequence ID" value="NMH89215.1"/>
    <property type="molecule type" value="Genomic_DNA"/>
</dbReference>
<organism evidence="2 3">
    <name type="scientific">Flavivirga algicola</name>
    <dbReference type="NCBI Taxonomy" id="2729136"/>
    <lineage>
        <taxon>Bacteria</taxon>
        <taxon>Pseudomonadati</taxon>
        <taxon>Bacteroidota</taxon>
        <taxon>Flavobacteriia</taxon>
        <taxon>Flavobacteriales</taxon>
        <taxon>Flavobacteriaceae</taxon>
        <taxon>Flavivirga</taxon>
    </lineage>
</organism>
<dbReference type="SMART" id="SM00867">
    <property type="entry name" value="YceI"/>
    <property type="match status" value="1"/>
</dbReference>
<evidence type="ECO:0000259" key="1">
    <source>
        <dbReference type="SMART" id="SM00867"/>
    </source>
</evidence>
<dbReference type="SUPFAM" id="SSF101874">
    <property type="entry name" value="YceI-like"/>
    <property type="match status" value="1"/>
</dbReference>
<evidence type="ECO:0000313" key="2">
    <source>
        <dbReference type="EMBL" id="NMH89215.1"/>
    </source>
</evidence>
<dbReference type="InterPro" id="IPR036761">
    <property type="entry name" value="TTHA0802/YceI-like_sf"/>
</dbReference>
<comment type="caution">
    <text evidence="2">The sequence shown here is derived from an EMBL/GenBank/DDBJ whole genome shotgun (WGS) entry which is preliminary data.</text>
</comment>